<feature type="region of interest" description="Disordered" evidence="1">
    <location>
        <begin position="104"/>
        <end position="133"/>
    </location>
</feature>
<dbReference type="EMBL" id="JABWDY010026008">
    <property type="protein sequence ID" value="KAF5189060.1"/>
    <property type="molecule type" value="Genomic_DNA"/>
</dbReference>
<dbReference type="AlphaFoldDB" id="A0A7J6VY04"/>
<evidence type="ECO:0000256" key="1">
    <source>
        <dbReference type="SAM" id="MobiDB-lite"/>
    </source>
</evidence>
<gene>
    <name evidence="2" type="ORF">FRX31_021353</name>
</gene>
<reference evidence="2 3" key="1">
    <citation type="submission" date="2020-06" db="EMBL/GenBank/DDBJ databases">
        <title>Transcriptomic and genomic resources for Thalictrum thalictroides and T. hernandezii: Facilitating candidate gene discovery in an emerging model plant lineage.</title>
        <authorList>
            <person name="Arias T."/>
            <person name="Riano-Pachon D.M."/>
            <person name="Di Stilio V.S."/>
        </authorList>
    </citation>
    <scope>NUCLEOTIDE SEQUENCE [LARGE SCALE GENOMIC DNA]</scope>
    <source>
        <strain evidence="3">cv. WT478/WT964</strain>
        <tissue evidence="2">Leaves</tissue>
    </source>
</reference>
<dbReference type="OrthoDB" id="1901158at2759"/>
<evidence type="ECO:0000313" key="2">
    <source>
        <dbReference type="EMBL" id="KAF5189060.1"/>
    </source>
</evidence>
<evidence type="ECO:0000313" key="3">
    <source>
        <dbReference type="Proteomes" id="UP000554482"/>
    </source>
</evidence>
<organism evidence="2 3">
    <name type="scientific">Thalictrum thalictroides</name>
    <name type="common">Rue-anemone</name>
    <name type="synonym">Anemone thalictroides</name>
    <dbReference type="NCBI Taxonomy" id="46969"/>
    <lineage>
        <taxon>Eukaryota</taxon>
        <taxon>Viridiplantae</taxon>
        <taxon>Streptophyta</taxon>
        <taxon>Embryophyta</taxon>
        <taxon>Tracheophyta</taxon>
        <taxon>Spermatophyta</taxon>
        <taxon>Magnoliopsida</taxon>
        <taxon>Ranunculales</taxon>
        <taxon>Ranunculaceae</taxon>
        <taxon>Thalictroideae</taxon>
        <taxon>Thalictrum</taxon>
    </lineage>
</organism>
<keyword evidence="3" id="KW-1185">Reference proteome</keyword>
<feature type="non-terminal residue" evidence="2">
    <location>
        <position position="1"/>
    </location>
</feature>
<feature type="compositionally biased region" description="Polar residues" evidence="1">
    <location>
        <begin position="115"/>
        <end position="133"/>
    </location>
</feature>
<proteinExistence type="predicted"/>
<sequence length="234" mass="25783">EQVKLAHERITSSTSNEESIDNYIDLNADALAEVFGPEKKTYTRGVCSYTSKKQVQIAAIGKALLYNANSSTSKLEAQMEVVQSDIKNMSKAFMALMYQVSSNAASGVHPPPSTNTPQAEVGSNSAHRPSQPRPQNLMNLFDHVDQDRRSVVQTKVILLDSSQKEVAEGYVVTNETTGICHGKTIFPGEKKIYVQKVLDGNALIYDGPQDGLNTLHDIIDGGYLVWLDARLKYY</sequence>
<name>A0A7J6VY04_THATH</name>
<protein>
    <submittedName>
        <fullName evidence="2">Uncharacterized protein</fullName>
    </submittedName>
</protein>
<accession>A0A7J6VY04</accession>
<dbReference type="Proteomes" id="UP000554482">
    <property type="component" value="Unassembled WGS sequence"/>
</dbReference>
<comment type="caution">
    <text evidence="2">The sequence shown here is derived from an EMBL/GenBank/DDBJ whole genome shotgun (WGS) entry which is preliminary data.</text>
</comment>